<keyword evidence="4 7" id="KW-1133">Transmembrane helix</keyword>
<dbReference type="InterPro" id="IPR036259">
    <property type="entry name" value="MFS_trans_sf"/>
</dbReference>
<dbReference type="AlphaFoldDB" id="A0ABD5E321"/>
<keyword evidence="2" id="KW-1003">Cell membrane</keyword>
<dbReference type="Pfam" id="PF07690">
    <property type="entry name" value="MFS_1"/>
    <property type="match status" value="2"/>
</dbReference>
<feature type="transmembrane region" description="Helical" evidence="7">
    <location>
        <begin position="38"/>
        <end position="63"/>
    </location>
</feature>
<evidence type="ECO:0000256" key="6">
    <source>
        <dbReference type="SAM" id="MobiDB-lite"/>
    </source>
</evidence>
<feature type="transmembrane region" description="Helical" evidence="7">
    <location>
        <begin position="274"/>
        <end position="295"/>
    </location>
</feature>
<dbReference type="Gene3D" id="1.20.1250.20">
    <property type="entry name" value="MFS general substrate transporter like domains"/>
    <property type="match status" value="2"/>
</dbReference>
<dbReference type="Proteomes" id="UP001183607">
    <property type="component" value="Unassembled WGS sequence"/>
</dbReference>
<keyword evidence="3 7" id="KW-0812">Transmembrane</keyword>
<dbReference type="SUPFAM" id="SSF103473">
    <property type="entry name" value="MFS general substrate transporter"/>
    <property type="match status" value="1"/>
</dbReference>
<evidence type="ECO:0000256" key="1">
    <source>
        <dbReference type="ARBA" id="ARBA00004651"/>
    </source>
</evidence>
<keyword evidence="5 7" id="KW-0472">Membrane</keyword>
<sequence>MPEHNAPTPTPITPTNPAAPTTPPPRYLALFRIPEFRAVFLAHLCSLLGTVVSEIALTVLVFALTGSPFLSALAFALGLLPYLLGGTLLAGLADRYPARRVLVGCDLVCAACVAVMALPVTPVAGLLALRVVLALVAPVFAGTRMATLGDILGDGDAFVLGRSLLRIVSQTALLSGYGVGGLLLVLVPPRGALLVTLATFLGSATLLRLGTRRRPARARTAAGGLVRDSLSGVRAVLALRGPRLALLLFWLPPAFAVVPEGLAAPYAASLGVGGAGLGLLLAAISAGMITGELLAGTLLTPAARARLALPLAALGTLPLALCLLRPGYLPLLALLFVTGASAAYTLGLDRWFVDSVPVELRGRAMTVQTAGLMTAQGLGTALAGAVAERLDPHLVVAGAGLLGTVCCLPLALAARRARRVPDARGPKDETGLTTI</sequence>
<evidence type="ECO:0000313" key="9">
    <source>
        <dbReference type="Proteomes" id="UP001183607"/>
    </source>
</evidence>
<dbReference type="PANTHER" id="PTHR23513">
    <property type="entry name" value="INTEGRAL MEMBRANE EFFLUX PROTEIN-RELATED"/>
    <property type="match status" value="1"/>
</dbReference>
<name>A0ABD5E321_9ACTN</name>
<dbReference type="EMBL" id="JAVRER010000011">
    <property type="protein sequence ID" value="MDT0415846.1"/>
    <property type="molecule type" value="Genomic_DNA"/>
</dbReference>
<feature type="transmembrane region" description="Helical" evidence="7">
    <location>
        <begin position="244"/>
        <end position="268"/>
    </location>
</feature>
<feature type="transmembrane region" description="Helical" evidence="7">
    <location>
        <begin position="307"/>
        <end position="326"/>
    </location>
</feature>
<evidence type="ECO:0000256" key="4">
    <source>
        <dbReference type="ARBA" id="ARBA00022989"/>
    </source>
</evidence>
<comment type="subcellular location">
    <subcellularLocation>
        <location evidence="1">Cell membrane</location>
        <topology evidence="1">Multi-pass membrane protein</topology>
    </subcellularLocation>
</comment>
<evidence type="ECO:0000256" key="2">
    <source>
        <dbReference type="ARBA" id="ARBA00022475"/>
    </source>
</evidence>
<feature type="transmembrane region" description="Helical" evidence="7">
    <location>
        <begin position="192"/>
        <end position="209"/>
    </location>
</feature>
<organism evidence="8 9">
    <name type="scientific">Streptomyces evansiae</name>
    <dbReference type="NCBI Taxonomy" id="3075535"/>
    <lineage>
        <taxon>Bacteria</taxon>
        <taxon>Bacillati</taxon>
        <taxon>Actinomycetota</taxon>
        <taxon>Actinomycetes</taxon>
        <taxon>Kitasatosporales</taxon>
        <taxon>Streptomycetaceae</taxon>
        <taxon>Streptomyces</taxon>
    </lineage>
</organism>
<comment type="caution">
    <text evidence="8">The sequence shown here is derived from an EMBL/GenBank/DDBJ whole genome shotgun (WGS) entry which is preliminary data.</text>
</comment>
<evidence type="ECO:0000313" key="8">
    <source>
        <dbReference type="EMBL" id="MDT0415846.1"/>
    </source>
</evidence>
<gene>
    <name evidence="8" type="ORF">RM574_10125</name>
</gene>
<feature type="transmembrane region" description="Helical" evidence="7">
    <location>
        <begin position="69"/>
        <end position="89"/>
    </location>
</feature>
<feature type="transmembrane region" description="Helical" evidence="7">
    <location>
        <begin position="101"/>
        <end position="118"/>
    </location>
</feature>
<evidence type="ECO:0000256" key="5">
    <source>
        <dbReference type="ARBA" id="ARBA00023136"/>
    </source>
</evidence>
<feature type="transmembrane region" description="Helical" evidence="7">
    <location>
        <begin position="393"/>
        <end position="414"/>
    </location>
</feature>
<dbReference type="PANTHER" id="PTHR23513:SF11">
    <property type="entry name" value="STAPHYLOFERRIN A TRANSPORTER"/>
    <property type="match status" value="1"/>
</dbReference>
<feature type="transmembrane region" description="Helical" evidence="7">
    <location>
        <begin position="164"/>
        <end position="186"/>
    </location>
</feature>
<reference evidence="9" key="1">
    <citation type="submission" date="2023-07" db="EMBL/GenBank/DDBJ databases">
        <title>30 novel species of actinomycetes from the DSMZ collection.</title>
        <authorList>
            <person name="Nouioui I."/>
        </authorList>
    </citation>
    <scope>NUCLEOTIDE SEQUENCE [LARGE SCALE GENOMIC DNA]</scope>
    <source>
        <strain evidence="9">DSM 41982</strain>
    </source>
</reference>
<dbReference type="GO" id="GO:0005886">
    <property type="term" value="C:plasma membrane"/>
    <property type="evidence" value="ECO:0007669"/>
    <property type="project" value="UniProtKB-SubCell"/>
</dbReference>
<evidence type="ECO:0000256" key="7">
    <source>
        <dbReference type="SAM" id="Phobius"/>
    </source>
</evidence>
<proteinExistence type="predicted"/>
<dbReference type="RefSeq" id="WP_311676924.1">
    <property type="nucleotide sequence ID" value="NZ_JAVRER010000011.1"/>
</dbReference>
<evidence type="ECO:0000256" key="3">
    <source>
        <dbReference type="ARBA" id="ARBA00022692"/>
    </source>
</evidence>
<feature type="region of interest" description="Disordered" evidence="6">
    <location>
        <begin position="1"/>
        <end position="20"/>
    </location>
</feature>
<dbReference type="InterPro" id="IPR011701">
    <property type="entry name" value="MFS"/>
</dbReference>
<protein>
    <submittedName>
        <fullName evidence="8">MFS transporter</fullName>
    </submittedName>
</protein>
<accession>A0ABD5E321</accession>
<feature type="transmembrane region" description="Helical" evidence="7">
    <location>
        <begin position="124"/>
        <end position="143"/>
    </location>
</feature>